<gene>
    <name evidence="4" type="ORF">BCR36DRAFT_94203</name>
</gene>
<dbReference type="CDD" id="cd00174">
    <property type="entry name" value="SH3"/>
    <property type="match status" value="1"/>
</dbReference>
<dbReference type="Proteomes" id="UP000193719">
    <property type="component" value="Unassembled WGS sequence"/>
</dbReference>
<dbReference type="STRING" id="1754191.A0A1Y1V6K2"/>
<evidence type="ECO:0000313" key="5">
    <source>
        <dbReference type="Proteomes" id="UP000193719"/>
    </source>
</evidence>
<feature type="domain" description="SH3" evidence="3">
    <location>
        <begin position="281"/>
        <end position="343"/>
    </location>
</feature>
<dbReference type="OrthoDB" id="2098750at2759"/>
<reference evidence="4 5" key="1">
    <citation type="submission" date="2016-08" db="EMBL/GenBank/DDBJ databases">
        <title>Genomes of anaerobic fungi encode conserved fungal cellulosomes for biomass hydrolysis.</title>
        <authorList>
            <consortium name="DOE Joint Genome Institute"/>
            <person name="Haitjema C.H."/>
            <person name="Gilmore S.P."/>
            <person name="Henske J.K."/>
            <person name="Solomon K.V."/>
            <person name="De Groot R."/>
            <person name="Kuo A."/>
            <person name="Mondo S.J."/>
            <person name="Salamov A.A."/>
            <person name="Labutti K."/>
            <person name="Zhao Z."/>
            <person name="Chiniquy J."/>
            <person name="Barry K."/>
            <person name="Brewer H.M."/>
            <person name="Purvine S.O."/>
            <person name="Wright A.T."/>
            <person name="Boxma B."/>
            <person name="Van Alen T."/>
            <person name="Hackstein J.H."/>
            <person name="Baker S.E."/>
            <person name="Grigoriev I.V."/>
            <person name="O'Malley M.A."/>
        </authorList>
    </citation>
    <scope>NUCLEOTIDE SEQUENCE [LARGE SCALE GENOMIC DNA]</scope>
    <source>
        <strain evidence="5">finn</strain>
    </source>
</reference>
<organism evidence="4 5">
    <name type="scientific">Piromyces finnis</name>
    <dbReference type="NCBI Taxonomy" id="1754191"/>
    <lineage>
        <taxon>Eukaryota</taxon>
        <taxon>Fungi</taxon>
        <taxon>Fungi incertae sedis</taxon>
        <taxon>Chytridiomycota</taxon>
        <taxon>Chytridiomycota incertae sedis</taxon>
        <taxon>Neocallimastigomycetes</taxon>
        <taxon>Neocallimastigales</taxon>
        <taxon>Neocallimastigaceae</taxon>
        <taxon>Piromyces</taxon>
    </lineage>
</organism>
<keyword evidence="5" id="KW-1185">Reference proteome</keyword>
<accession>A0A1Y1V6K2</accession>
<evidence type="ECO:0000256" key="1">
    <source>
        <dbReference type="ARBA" id="ARBA00022443"/>
    </source>
</evidence>
<feature type="domain" description="SH3" evidence="3">
    <location>
        <begin position="215"/>
        <end position="276"/>
    </location>
</feature>
<dbReference type="InterPro" id="IPR036028">
    <property type="entry name" value="SH3-like_dom_sf"/>
</dbReference>
<dbReference type="InterPro" id="IPR001452">
    <property type="entry name" value="SH3_domain"/>
</dbReference>
<dbReference type="EMBL" id="MCFH01000030">
    <property type="protein sequence ID" value="ORX47638.1"/>
    <property type="molecule type" value="Genomic_DNA"/>
</dbReference>
<reference evidence="4 5" key="2">
    <citation type="submission" date="2016-08" db="EMBL/GenBank/DDBJ databases">
        <title>Pervasive Adenine N6-methylation of Active Genes in Fungi.</title>
        <authorList>
            <consortium name="DOE Joint Genome Institute"/>
            <person name="Mondo S.J."/>
            <person name="Dannebaum R.O."/>
            <person name="Kuo R.C."/>
            <person name="Labutti K."/>
            <person name="Haridas S."/>
            <person name="Kuo A."/>
            <person name="Salamov A."/>
            <person name="Ahrendt S.R."/>
            <person name="Lipzen A."/>
            <person name="Sullivan W."/>
            <person name="Andreopoulos W.B."/>
            <person name="Clum A."/>
            <person name="Lindquist E."/>
            <person name="Daum C."/>
            <person name="Ramamoorthy G.K."/>
            <person name="Gryganskyi A."/>
            <person name="Culley D."/>
            <person name="Magnuson J.K."/>
            <person name="James T.Y."/>
            <person name="O'Malley M.A."/>
            <person name="Stajich J.E."/>
            <person name="Spatafora J.W."/>
            <person name="Visel A."/>
            <person name="Grigoriev I.V."/>
        </authorList>
    </citation>
    <scope>NUCLEOTIDE SEQUENCE [LARGE SCALE GENOMIC DNA]</scope>
    <source>
        <strain evidence="5">finn</strain>
    </source>
</reference>
<proteinExistence type="predicted"/>
<evidence type="ECO:0000313" key="4">
    <source>
        <dbReference type="EMBL" id="ORX47638.1"/>
    </source>
</evidence>
<keyword evidence="1 2" id="KW-0728">SH3 domain</keyword>
<dbReference type="SUPFAM" id="SSF50044">
    <property type="entry name" value="SH3-domain"/>
    <property type="match status" value="2"/>
</dbReference>
<dbReference type="Gene3D" id="2.30.30.40">
    <property type="entry name" value="SH3 Domains"/>
    <property type="match status" value="2"/>
</dbReference>
<dbReference type="AlphaFoldDB" id="A0A1Y1V6K2"/>
<name>A0A1Y1V6K2_9FUNG</name>
<evidence type="ECO:0000259" key="3">
    <source>
        <dbReference type="PROSITE" id="PS50002"/>
    </source>
</evidence>
<comment type="caution">
    <text evidence="4">The sequence shown here is derived from an EMBL/GenBank/DDBJ whole genome shotgun (WGS) entry which is preliminary data.</text>
</comment>
<evidence type="ECO:0000256" key="2">
    <source>
        <dbReference type="PROSITE-ProRule" id="PRU00192"/>
    </source>
</evidence>
<sequence>MEDVDNYNPTTIKMVDAAECYMKKLGKLLNDLQQSDEFSKYASESELNDKFKIPLSIENCPVSYFISKDRRLLKSYDCYNTNTNKYIRLFIFGDLIMQTVCQKSSESDFGIKYHYLRIDPIENVMAQETDINFSNTYQKAILNRFKKHDSSENFVKISYSTSIFGEEKYLGQPMTYTLNFSDRKIKKEFLNIFETTKALYISNVLNVASRAIPPEVDDVLITCSNYDRRSESEISIMIGDEAVAYEEAVDGWVQGENCTTHQCGYFPISVFVESDTSRDIYNDVELKVKYTYKQKGDGEISINSGDTVIPETYYHSSGWCYGKNLSSNESGLFPLSFCRIQPGIVTNPGKLKTHVMNQISKPIIISKRKHDFNSLPFTNTTNDNNKNQYSYFNVNKELPIVNSAKKSQSNNNFYSKSPSNINDTSTSSNTFGNYHNTSDGPMMNNITNSSTSFMRIPNTSSPLTMEDDHDEYIDDCSLPIPPQPEPFSMMISSPHIKRRSTSLDYNLESIQQLSSSNYDYDDDETDTENWSTN</sequence>
<dbReference type="PROSITE" id="PS50002">
    <property type="entry name" value="SH3"/>
    <property type="match status" value="2"/>
</dbReference>
<protein>
    <recommendedName>
        <fullName evidence="3">SH3 domain-containing protein</fullName>
    </recommendedName>
</protein>
<dbReference type="SMART" id="SM00326">
    <property type="entry name" value="SH3"/>
    <property type="match status" value="2"/>
</dbReference>